<dbReference type="GO" id="GO:0005524">
    <property type="term" value="F:ATP binding"/>
    <property type="evidence" value="ECO:0007669"/>
    <property type="project" value="UniProtKB-KW"/>
</dbReference>
<dbReference type="InterPro" id="IPR036890">
    <property type="entry name" value="HATPase_C_sf"/>
</dbReference>
<keyword evidence="6" id="KW-0143">Chaperone</keyword>
<dbReference type="Gene3D" id="3.30.565.10">
    <property type="entry name" value="Histidine kinase-like ATPase, C-terminal domain"/>
    <property type="match status" value="1"/>
</dbReference>
<dbReference type="GO" id="GO:0005737">
    <property type="term" value="C:cytoplasm"/>
    <property type="evidence" value="ECO:0007669"/>
    <property type="project" value="UniProtKB-SubCell"/>
</dbReference>
<gene>
    <name evidence="11" type="ORF">DTER00134_LOCUS20273</name>
</gene>
<reference evidence="11" key="1">
    <citation type="submission" date="2021-01" db="EMBL/GenBank/DDBJ databases">
        <authorList>
            <person name="Corre E."/>
            <person name="Pelletier E."/>
            <person name="Niang G."/>
            <person name="Scheremetjew M."/>
            <person name="Finn R."/>
            <person name="Kale V."/>
            <person name="Holt S."/>
            <person name="Cochrane G."/>
            <person name="Meng A."/>
            <person name="Brown T."/>
            <person name="Cohen L."/>
        </authorList>
    </citation>
    <scope>NUCLEOTIDE SEQUENCE</scope>
    <source>
        <strain evidence="11">CCMP1320</strain>
    </source>
</reference>
<proteinExistence type="inferred from homology"/>
<dbReference type="PANTHER" id="PTHR11528">
    <property type="entry name" value="HEAT SHOCK PROTEIN 90 FAMILY MEMBER"/>
    <property type="match status" value="1"/>
</dbReference>
<dbReference type="SUPFAM" id="SSF54211">
    <property type="entry name" value="Ribosomal protein S5 domain 2-like"/>
    <property type="match status" value="1"/>
</dbReference>
<dbReference type="InterPro" id="IPR001404">
    <property type="entry name" value="Hsp90_fam"/>
</dbReference>
<dbReference type="AlphaFoldDB" id="A0A7S3VUJ2"/>
<feature type="region of interest" description="Disordered" evidence="8">
    <location>
        <begin position="278"/>
        <end position="324"/>
    </location>
</feature>
<dbReference type="SUPFAM" id="SSF110942">
    <property type="entry name" value="HSP90 C-terminal domain"/>
    <property type="match status" value="1"/>
</dbReference>
<dbReference type="FunFam" id="1.20.120.790:FF:000001">
    <property type="entry name" value="Heat shock protein 90 alpha"/>
    <property type="match status" value="1"/>
</dbReference>
<name>A0A7S3VUJ2_DUNTE</name>
<evidence type="ECO:0000256" key="6">
    <source>
        <dbReference type="ARBA" id="ARBA00023186"/>
    </source>
</evidence>
<feature type="binding site" evidence="7">
    <location>
        <position position="94"/>
    </location>
    <ligand>
        <name>ATP</name>
        <dbReference type="ChEBI" id="CHEBI:30616"/>
    </ligand>
</feature>
<feature type="binding site" evidence="7">
    <location>
        <position position="161"/>
    </location>
    <ligand>
        <name>ATP</name>
        <dbReference type="ChEBI" id="CHEBI:30616"/>
    </ligand>
</feature>
<feature type="binding site" evidence="7">
    <location>
        <position position="233"/>
    </location>
    <ligand>
        <name>ATP</name>
        <dbReference type="ChEBI" id="CHEBI:30616"/>
    </ligand>
</feature>
<feature type="compositionally biased region" description="Basic and acidic residues" evidence="8">
    <location>
        <begin position="794"/>
        <end position="804"/>
    </location>
</feature>
<dbReference type="SMART" id="SM00387">
    <property type="entry name" value="HATPase_c"/>
    <property type="match status" value="1"/>
</dbReference>
<dbReference type="HAMAP" id="MF_00505">
    <property type="entry name" value="HSP90"/>
    <property type="match status" value="1"/>
</dbReference>
<evidence type="ECO:0000256" key="2">
    <source>
        <dbReference type="ARBA" id="ARBA00008239"/>
    </source>
</evidence>
<feature type="binding site" evidence="7">
    <location>
        <position position="147"/>
    </location>
    <ligand>
        <name>ATP</name>
        <dbReference type="ChEBI" id="CHEBI:30616"/>
    </ligand>
</feature>
<feature type="binding site" evidence="7">
    <location>
        <position position="142"/>
    </location>
    <ligand>
        <name>ATP</name>
        <dbReference type="ChEBI" id="CHEBI:30616"/>
    </ligand>
</feature>
<feature type="binding site" evidence="7">
    <location>
        <begin position="162"/>
        <end position="163"/>
    </location>
    <ligand>
        <name>ATP</name>
        <dbReference type="ChEBI" id="CHEBI:30616"/>
    </ligand>
</feature>
<feature type="region of interest" description="Disordered" evidence="8">
    <location>
        <begin position="764"/>
        <end position="804"/>
    </location>
</feature>
<dbReference type="CDD" id="cd16927">
    <property type="entry name" value="HATPase_Hsp90-like"/>
    <property type="match status" value="1"/>
</dbReference>
<dbReference type="PIRSF" id="PIRSF002583">
    <property type="entry name" value="Hsp90"/>
    <property type="match status" value="1"/>
</dbReference>
<keyword evidence="5 7" id="KW-0067">ATP-binding</keyword>
<dbReference type="Gene3D" id="3.30.230.80">
    <property type="match status" value="1"/>
</dbReference>
<dbReference type="Gene3D" id="1.20.120.790">
    <property type="entry name" value="Heat shock protein 90, C-terminal domain"/>
    <property type="match status" value="1"/>
</dbReference>
<dbReference type="SUPFAM" id="SSF55874">
    <property type="entry name" value="ATPase domain of HSP90 chaperone/DNA topoisomerase II/histidine kinase"/>
    <property type="match status" value="1"/>
</dbReference>
<dbReference type="InterPro" id="IPR019805">
    <property type="entry name" value="Heat_shock_protein_90_CS"/>
</dbReference>
<evidence type="ECO:0000256" key="4">
    <source>
        <dbReference type="ARBA" id="ARBA00022741"/>
    </source>
</evidence>
<dbReference type="Gene3D" id="3.40.50.11260">
    <property type="match status" value="1"/>
</dbReference>
<feature type="binding site" evidence="7">
    <location>
        <position position="155"/>
    </location>
    <ligand>
        <name>ATP</name>
        <dbReference type="ChEBI" id="CHEBI:30616"/>
    </ligand>
</feature>
<dbReference type="InterPro" id="IPR020568">
    <property type="entry name" value="Ribosomal_Su5_D2-typ_SF"/>
</dbReference>
<evidence type="ECO:0000256" key="7">
    <source>
        <dbReference type="PIRSR" id="PIRSR002583-1"/>
    </source>
</evidence>
<dbReference type="GO" id="GO:0016887">
    <property type="term" value="F:ATP hydrolysis activity"/>
    <property type="evidence" value="ECO:0007669"/>
    <property type="project" value="InterPro"/>
</dbReference>
<evidence type="ECO:0000256" key="8">
    <source>
        <dbReference type="SAM" id="MobiDB-lite"/>
    </source>
</evidence>
<evidence type="ECO:0000256" key="5">
    <source>
        <dbReference type="ARBA" id="ARBA00022840"/>
    </source>
</evidence>
<feature type="region of interest" description="Disordered" evidence="8">
    <location>
        <begin position="40"/>
        <end position="60"/>
    </location>
</feature>
<evidence type="ECO:0000256" key="3">
    <source>
        <dbReference type="ARBA" id="ARBA00022490"/>
    </source>
</evidence>
<evidence type="ECO:0000256" key="9">
    <source>
        <dbReference type="SAM" id="SignalP"/>
    </source>
</evidence>
<organism evidence="11">
    <name type="scientific">Dunaliella tertiolecta</name>
    <name type="common">Green alga</name>
    <dbReference type="NCBI Taxonomy" id="3047"/>
    <lineage>
        <taxon>Eukaryota</taxon>
        <taxon>Viridiplantae</taxon>
        <taxon>Chlorophyta</taxon>
        <taxon>core chlorophytes</taxon>
        <taxon>Chlorophyceae</taxon>
        <taxon>CS clade</taxon>
        <taxon>Chlamydomonadales</taxon>
        <taxon>Dunaliellaceae</taxon>
        <taxon>Dunaliella</taxon>
    </lineage>
</organism>
<dbReference type="InterPro" id="IPR037196">
    <property type="entry name" value="HSP90_C"/>
</dbReference>
<dbReference type="InterPro" id="IPR020575">
    <property type="entry name" value="Hsp90_N"/>
</dbReference>
<comment type="subcellular location">
    <subcellularLocation>
        <location evidence="1">Cytoplasm</location>
    </subcellularLocation>
</comment>
<dbReference type="FunFam" id="3.40.50.11260:FF:000001">
    <property type="entry name" value="Heat shock protein 90 alpha"/>
    <property type="match status" value="1"/>
</dbReference>
<keyword evidence="3" id="KW-0963">Cytoplasm</keyword>
<feature type="compositionally biased region" description="Acidic residues" evidence="8">
    <location>
        <begin position="769"/>
        <end position="793"/>
    </location>
</feature>
<dbReference type="Pfam" id="PF00183">
    <property type="entry name" value="HSP90"/>
    <property type="match status" value="1"/>
</dbReference>
<dbReference type="Pfam" id="PF13589">
    <property type="entry name" value="HATPase_c_3"/>
    <property type="match status" value="1"/>
</dbReference>
<feature type="binding site" evidence="7">
    <location>
        <begin position="182"/>
        <end position="187"/>
    </location>
    <ligand>
        <name>ATP</name>
        <dbReference type="ChEBI" id="CHEBI:30616"/>
    </ligand>
</feature>
<feature type="binding site" evidence="7">
    <location>
        <position position="444"/>
    </location>
    <ligand>
        <name>ATP</name>
        <dbReference type="ChEBI" id="CHEBI:30616"/>
    </ligand>
</feature>
<dbReference type="FunFam" id="3.30.565.10:FF:000005">
    <property type="entry name" value="Heat shock protein 90"/>
    <property type="match status" value="1"/>
</dbReference>
<feature type="compositionally biased region" description="Acidic residues" evidence="8">
    <location>
        <begin position="297"/>
        <end position="313"/>
    </location>
</feature>
<dbReference type="GO" id="GO:0140662">
    <property type="term" value="F:ATP-dependent protein folding chaperone"/>
    <property type="evidence" value="ECO:0007669"/>
    <property type="project" value="InterPro"/>
</dbReference>
<evidence type="ECO:0000259" key="10">
    <source>
        <dbReference type="SMART" id="SM00387"/>
    </source>
</evidence>
<sequence length="804" mass="90555">MASRSTGLALLALLLAVAAVPTARAVVFADATDVPQVEEGVVGGSRPGLGTDTDSATRGKREGAEQFVFQAEVNRLMDIIINSLYSNKDIFLRELISNASDALDKIRFLALTDKGQLGEGEAAKLDIQLSLDPSKKILSIRDKGVGMTKDDLIKNLGTIAKSGTSGFLEQMQKGGDVNLIGQFGVGFYSVYLVADWVEVITKHNDDKQYVWQSTADGHFSIAEDDGEDIGRGTVINIHLKPEAQEYSEESKLRELVHKYSEFIHFPIYLWTEKEVDVPVEEEEQKEEADQGEAKTDADDEEVADDESEDEEPEETPKKTRKEKRHEWELLNDSQAIWLRQPKDVSDEEYKKFYKTISQDYADPMGWVHFKGEGDVEFKATLFMPANTPHEYYEKYYEKGAKGALKLYVRRVFITDDTGEDLLPRWLGFLRGIVDSDTLPLNVSREMMQTSAALKTIKKKLVRKVLDLIKKWSDDELKCRKAEGGEDDEDEPAPTGEACEMYGKFWENYGRAMKLGIVEDSTNRNRMAKLLRFHTSKSLDKLTSLDEYVSRMKDGQKQIYYLAGSSKEEIAKSPFVEQLLRKDYEVIYFTDVLDEYVMQHVPDYEDKAFANASKEDLKMADKDEQEKKKDKELKEEFKPLTKWWKKVLGSSVTNVKVSTRLASTPCVVVAGKYGQSANMERIMRAQAFADPSRAAAARSQKVLEINPRHPLIRSLKDRVAESEDADENTTELGHLLFDAALLESGFVPENAKGFTARVQSLVGQQLGVDPDADVDMDDGEEEAEEAQEAEEAEEAGQKEEAKDEL</sequence>
<feature type="signal peptide" evidence="9">
    <location>
        <begin position="1"/>
        <end position="25"/>
    </location>
</feature>
<feature type="chain" id="PRO_5030707650" description="Histidine kinase/HSP90-like ATPase domain-containing protein" evidence="9">
    <location>
        <begin position="26"/>
        <end position="804"/>
    </location>
</feature>
<dbReference type="PROSITE" id="PS00298">
    <property type="entry name" value="HSP90"/>
    <property type="match status" value="1"/>
</dbReference>
<dbReference type="PRINTS" id="PR00775">
    <property type="entry name" value="HEATSHOCK90"/>
</dbReference>
<dbReference type="InterPro" id="IPR003594">
    <property type="entry name" value="HATPase_dom"/>
</dbReference>
<evidence type="ECO:0000313" key="11">
    <source>
        <dbReference type="EMBL" id="CAE0505200.1"/>
    </source>
</evidence>
<feature type="binding site" evidence="7">
    <location>
        <position position="98"/>
    </location>
    <ligand>
        <name>ATP</name>
        <dbReference type="ChEBI" id="CHEBI:30616"/>
    </ligand>
</feature>
<feature type="compositionally biased region" description="Basic and acidic residues" evidence="8">
    <location>
        <begin position="287"/>
        <end position="296"/>
    </location>
</feature>
<dbReference type="NCBIfam" id="NF003555">
    <property type="entry name" value="PRK05218.1"/>
    <property type="match status" value="1"/>
</dbReference>
<evidence type="ECO:0000256" key="1">
    <source>
        <dbReference type="ARBA" id="ARBA00004496"/>
    </source>
</evidence>
<accession>A0A7S3VUJ2</accession>
<keyword evidence="9" id="KW-0732">Signal</keyword>
<dbReference type="GO" id="GO:0051082">
    <property type="term" value="F:unfolded protein binding"/>
    <property type="evidence" value="ECO:0007669"/>
    <property type="project" value="InterPro"/>
</dbReference>
<feature type="domain" description="Histidine kinase/HSP90-like ATPase" evidence="10">
    <location>
        <begin position="87"/>
        <end position="243"/>
    </location>
</feature>
<dbReference type="EMBL" id="HBIP01033237">
    <property type="protein sequence ID" value="CAE0505200.1"/>
    <property type="molecule type" value="Transcribed_RNA"/>
</dbReference>
<keyword evidence="4 7" id="KW-0547">Nucleotide-binding</keyword>
<comment type="similarity">
    <text evidence="2">Belongs to the heat shock protein 90 family.</text>
</comment>
<protein>
    <recommendedName>
        <fullName evidence="10">Histidine kinase/HSP90-like ATPase domain-containing protein</fullName>
    </recommendedName>
</protein>